<dbReference type="InterPro" id="IPR052368">
    <property type="entry name" value="2-oxoacid_oxidoreductase"/>
</dbReference>
<sequence>MAKKNSGPVLTGAHYLDGDHACAEGAIAAGCRFFAGYPITPSTEVAERIAERFPLIGGTFIQMEDELASIAAVLGAAWGGAKAMTVTSGPGFSLMMENIGLGVMTETPCVVVNVQRGGPSTGLPTLTGQQDMMQARWGSHGDYEIIALSPSSPQECFDLTITCFNLSEQFRLPVLLMTDECVGHMTEKVVIPDAGSITIRPRRWFTGPKEEYRPYAPDADGVPPMVRAGDDYRFHITGLTHDQRGYPIINAECQQLCVSRLVSKIRDNADAITILEEDDIVKSGEAEVVVVAYGISARVATKAIADARQRGVKVGMLRLVSVWPFPEKRIAALARKARCLVMPEINCGQMFRELERVVAGRCACRLVPHCGGWVHDPDVILAAIMEGAKR</sequence>
<evidence type="ECO:0000259" key="3">
    <source>
        <dbReference type="Pfam" id="PF17147"/>
    </source>
</evidence>
<dbReference type="SUPFAM" id="SSF52518">
    <property type="entry name" value="Thiamin diphosphate-binding fold (THDP-binding)"/>
    <property type="match status" value="1"/>
</dbReference>
<gene>
    <name evidence="4" type="ORF">ENS41_04975</name>
</gene>
<feature type="domain" description="Pyruvate flavodoxin/ferredoxin oxidoreductase pyrimidine binding" evidence="2">
    <location>
        <begin position="24"/>
        <end position="250"/>
    </location>
</feature>
<dbReference type="PANTHER" id="PTHR43088">
    <property type="entry name" value="SUBUNIT OF PYRUVATE:FLAVODOXIN OXIDOREDUCTASE-RELATED"/>
    <property type="match status" value="1"/>
</dbReference>
<dbReference type="InterPro" id="IPR029061">
    <property type="entry name" value="THDP-binding"/>
</dbReference>
<comment type="caution">
    <text evidence="4">The sequence shown here is derived from an EMBL/GenBank/DDBJ whole genome shotgun (WGS) entry which is preliminary data.</text>
</comment>
<feature type="domain" description="Pyruvate:ferredoxin oxidoreductase core" evidence="3">
    <location>
        <begin position="286"/>
        <end position="377"/>
    </location>
</feature>
<dbReference type="InterPro" id="IPR033412">
    <property type="entry name" value="PFOR_II"/>
</dbReference>
<dbReference type="Gene3D" id="3.40.50.920">
    <property type="match status" value="1"/>
</dbReference>
<accession>A0A7C4GB09</accession>
<dbReference type="EMBL" id="DSUT01000101">
    <property type="protein sequence ID" value="HGK28290.1"/>
    <property type="molecule type" value="Genomic_DNA"/>
</dbReference>
<dbReference type="InterPro" id="IPR002880">
    <property type="entry name" value="Pyrv_Fd/Flavodoxin_OxRdtase_N"/>
</dbReference>
<dbReference type="GO" id="GO:0016491">
    <property type="term" value="F:oxidoreductase activity"/>
    <property type="evidence" value="ECO:0007669"/>
    <property type="project" value="UniProtKB-KW"/>
</dbReference>
<dbReference type="NCBIfam" id="NF006412">
    <property type="entry name" value="PRK08659.1"/>
    <property type="match status" value="1"/>
</dbReference>
<dbReference type="FunFam" id="3.40.50.970:FF:000022">
    <property type="entry name" value="2-oxoglutarate ferredoxin oxidoreductase alpha subunit"/>
    <property type="match status" value="1"/>
</dbReference>
<name>A0A7C4GB09_UNCW3</name>
<protein>
    <submittedName>
        <fullName evidence="4">2-oxoacid:acceptor oxidoreductase subunit alpha</fullName>
    </submittedName>
</protein>
<organism evidence="4">
    <name type="scientific">candidate division WOR-3 bacterium</name>
    <dbReference type="NCBI Taxonomy" id="2052148"/>
    <lineage>
        <taxon>Bacteria</taxon>
        <taxon>Bacteria division WOR-3</taxon>
    </lineage>
</organism>
<keyword evidence="1" id="KW-0560">Oxidoreductase</keyword>
<dbReference type="CDD" id="cd07034">
    <property type="entry name" value="TPP_PYR_PFOR_IOR-alpha_like"/>
    <property type="match status" value="1"/>
</dbReference>
<dbReference type="Pfam" id="PF01855">
    <property type="entry name" value="POR_N"/>
    <property type="match status" value="1"/>
</dbReference>
<evidence type="ECO:0000256" key="1">
    <source>
        <dbReference type="ARBA" id="ARBA00023002"/>
    </source>
</evidence>
<dbReference type="InterPro" id="IPR009014">
    <property type="entry name" value="Transketo_C/PFOR_II"/>
</dbReference>
<dbReference type="Pfam" id="PF17147">
    <property type="entry name" value="PFOR_II"/>
    <property type="match status" value="1"/>
</dbReference>
<dbReference type="AlphaFoldDB" id="A0A7C4GB09"/>
<proteinExistence type="predicted"/>
<dbReference type="SUPFAM" id="SSF52922">
    <property type="entry name" value="TK C-terminal domain-like"/>
    <property type="match status" value="1"/>
</dbReference>
<dbReference type="Gene3D" id="3.40.50.970">
    <property type="match status" value="1"/>
</dbReference>
<evidence type="ECO:0000313" key="4">
    <source>
        <dbReference type="EMBL" id="HGK28290.1"/>
    </source>
</evidence>
<evidence type="ECO:0000259" key="2">
    <source>
        <dbReference type="Pfam" id="PF01855"/>
    </source>
</evidence>
<reference evidence="4" key="1">
    <citation type="journal article" date="2020" name="mSystems">
        <title>Genome- and Community-Level Interaction Insights into Carbon Utilization and Element Cycling Functions of Hydrothermarchaeota in Hydrothermal Sediment.</title>
        <authorList>
            <person name="Zhou Z."/>
            <person name="Liu Y."/>
            <person name="Xu W."/>
            <person name="Pan J."/>
            <person name="Luo Z.H."/>
            <person name="Li M."/>
        </authorList>
    </citation>
    <scope>NUCLEOTIDE SEQUENCE [LARGE SCALE GENOMIC DNA]</scope>
    <source>
        <strain evidence="4">SpSt-488</strain>
    </source>
</reference>
<dbReference type="PANTHER" id="PTHR43088:SF1">
    <property type="entry name" value="SUBUNIT OF PYRUVATE:FLAVODOXIN OXIDOREDUCTASE"/>
    <property type="match status" value="1"/>
</dbReference>